<dbReference type="HOGENOM" id="CLU_362080_0_0_1"/>
<dbReference type="OrthoDB" id="1717591at2759"/>
<dbReference type="SUPFAM" id="SSF46565">
    <property type="entry name" value="Chaperone J-domain"/>
    <property type="match status" value="1"/>
</dbReference>
<dbReference type="InterPro" id="IPR015940">
    <property type="entry name" value="UBA"/>
</dbReference>
<dbReference type="PANTHER" id="PTHR23172">
    <property type="entry name" value="AUXILIN/CYCLIN G-ASSOCIATED KINASE-RELATED"/>
    <property type="match status" value="1"/>
</dbReference>
<protein>
    <recommendedName>
        <fullName evidence="2">UBA domain-containing protein</fullName>
    </recommendedName>
</protein>
<dbReference type="InterPro" id="IPR036869">
    <property type="entry name" value="J_dom_sf"/>
</dbReference>
<feature type="compositionally biased region" description="Low complexity" evidence="1">
    <location>
        <begin position="14"/>
        <end position="24"/>
    </location>
</feature>
<dbReference type="eggNOG" id="KOG1124">
    <property type="taxonomic scope" value="Eukaryota"/>
</dbReference>
<dbReference type="GO" id="GO:0030276">
    <property type="term" value="F:clathrin binding"/>
    <property type="evidence" value="ECO:0007669"/>
    <property type="project" value="TreeGrafter"/>
</dbReference>
<dbReference type="Gene3D" id="1.25.40.10">
    <property type="entry name" value="Tetratricopeptide repeat domain"/>
    <property type="match status" value="1"/>
</dbReference>
<dbReference type="SMART" id="SM00028">
    <property type="entry name" value="TPR"/>
    <property type="match status" value="3"/>
</dbReference>
<feature type="domain" description="UBA" evidence="2">
    <location>
        <begin position="159"/>
        <end position="199"/>
    </location>
</feature>
<dbReference type="GO" id="GO:0072583">
    <property type="term" value="P:clathrin-dependent endocytosis"/>
    <property type="evidence" value="ECO:0007669"/>
    <property type="project" value="TreeGrafter"/>
</dbReference>
<dbReference type="GO" id="GO:0031982">
    <property type="term" value="C:vesicle"/>
    <property type="evidence" value="ECO:0007669"/>
    <property type="project" value="TreeGrafter"/>
</dbReference>
<feature type="compositionally biased region" description="Low complexity" evidence="1">
    <location>
        <begin position="363"/>
        <end position="373"/>
    </location>
</feature>
<feature type="region of interest" description="Disordered" evidence="1">
    <location>
        <begin position="553"/>
        <end position="604"/>
    </location>
</feature>
<name>A5DJP0_PICGU</name>
<keyword evidence="4" id="KW-1185">Reference proteome</keyword>
<dbReference type="Gene3D" id="1.10.287.110">
    <property type="entry name" value="DnaJ domain"/>
    <property type="match status" value="1"/>
</dbReference>
<dbReference type="VEuPathDB" id="FungiDB:PGUG_03491"/>
<feature type="compositionally biased region" description="Low complexity" evidence="1">
    <location>
        <begin position="149"/>
        <end position="160"/>
    </location>
</feature>
<dbReference type="RefSeq" id="XP_001484110.2">
    <property type="nucleotide sequence ID" value="XM_001484060.1"/>
</dbReference>
<dbReference type="KEGG" id="pgu:PGUG_03491"/>
<dbReference type="SUPFAM" id="SSF46934">
    <property type="entry name" value="UBA-like"/>
    <property type="match status" value="1"/>
</dbReference>
<dbReference type="InParanoid" id="A5DJP0"/>
<dbReference type="GO" id="GO:0072318">
    <property type="term" value="P:clathrin coat disassembly"/>
    <property type="evidence" value="ECO:0007669"/>
    <property type="project" value="TreeGrafter"/>
</dbReference>
<accession>A5DJP0</accession>
<evidence type="ECO:0000259" key="2">
    <source>
        <dbReference type="PROSITE" id="PS50030"/>
    </source>
</evidence>
<evidence type="ECO:0000256" key="1">
    <source>
        <dbReference type="SAM" id="MobiDB-lite"/>
    </source>
</evidence>
<sequence length="715" mass="79766">MAPPKTDAFADLFSSATSNSSSSSLNEKRMPMSHRQNRQQSPLNGSNLQASSASGSHDHWSNLDILSGSHTPIGTNNDTVSSTNDDDPFSIFGKPEPPKMTSQIAEPTPTHQSTTGAPDHSSLLLDDEFSDAFVEKKTSPERPSFKIQPSKLSPKVSSSPNDSVLAQLVDIGFSVETANDAIARKGPHLQECVNYIMSGGNSESTTSQTSTPIQRQQAHHPEDLQAKLTDLSTDFFNKASIFFDKSKKTVMKNLDQFQQQHMAHRGQSSSPGMPSWMANQEKYKKDAVERKANGGSYEDYGSDEDNLDKEAIEQFMRKQQEKDKERKEKRLQGIRAYAMDKVSGRPESASGRTSPAKKPDMPIRPQSQPPSSDDLPRRPPRKTKPATVSPPVLAKSPEEDLLGLNSSTSMTAPPLNEFQQTDFDTNKEKASASFSHGDYGSAYQSYLRCMESLPENHDYRIVIYSNAALTLVKLGNYKEAKNHCDNGIKLLNVRGIDNGWTIMDKSAKHWYTKLLMRKAESLEMLEVFPEALECYMELVSRLGVSDKKVMDGKRRVNEIVNPKPKPKPAPKPMPKQNVPKSTPKAETASSNLSRIQKQNAETKAREEEMFKLHDKVHEQLQAWSNGKEDNIRTLLTTLPDIIPERLGFPFVTDKKIGLGDLMLPKKVKINYMKVISAIHPDKLSNLQLQDKMICQGVFVVLNKAWDAFKQQNNMA</sequence>
<dbReference type="InterPro" id="IPR011990">
    <property type="entry name" value="TPR-like_helical_dom_sf"/>
</dbReference>
<dbReference type="STRING" id="294746.A5DJP0"/>
<dbReference type="PANTHER" id="PTHR23172:SF19">
    <property type="entry name" value="J DOMAIN-CONTAINING PROTEIN"/>
    <property type="match status" value="1"/>
</dbReference>
<reference evidence="3 4" key="1">
    <citation type="journal article" date="2009" name="Nature">
        <title>Evolution of pathogenicity and sexual reproduction in eight Candida genomes.</title>
        <authorList>
            <person name="Butler G."/>
            <person name="Rasmussen M.D."/>
            <person name="Lin M.F."/>
            <person name="Santos M.A."/>
            <person name="Sakthikumar S."/>
            <person name="Munro C.A."/>
            <person name="Rheinbay E."/>
            <person name="Grabherr M."/>
            <person name="Forche A."/>
            <person name="Reedy J.L."/>
            <person name="Agrafioti I."/>
            <person name="Arnaud M.B."/>
            <person name="Bates S."/>
            <person name="Brown A.J."/>
            <person name="Brunke S."/>
            <person name="Costanzo M.C."/>
            <person name="Fitzpatrick D.A."/>
            <person name="de Groot P.W."/>
            <person name="Harris D."/>
            <person name="Hoyer L.L."/>
            <person name="Hube B."/>
            <person name="Klis F.M."/>
            <person name="Kodira C."/>
            <person name="Lennard N."/>
            <person name="Logue M.E."/>
            <person name="Martin R."/>
            <person name="Neiman A.M."/>
            <person name="Nikolaou E."/>
            <person name="Quail M.A."/>
            <person name="Quinn J."/>
            <person name="Santos M.C."/>
            <person name="Schmitzberger F.F."/>
            <person name="Sherlock G."/>
            <person name="Shah P."/>
            <person name="Silverstein K.A."/>
            <person name="Skrzypek M.S."/>
            <person name="Soll D."/>
            <person name="Staggs R."/>
            <person name="Stansfield I."/>
            <person name="Stumpf M.P."/>
            <person name="Sudbery P.E."/>
            <person name="Srikantha T."/>
            <person name="Zeng Q."/>
            <person name="Berman J."/>
            <person name="Berriman M."/>
            <person name="Heitman J."/>
            <person name="Gow N.A."/>
            <person name="Lorenz M.C."/>
            <person name="Birren B.W."/>
            <person name="Kellis M."/>
            <person name="Cuomo C.A."/>
        </authorList>
    </citation>
    <scope>NUCLEOTIDE SEQUENCE [LARGE SCALE GENOMIC DNA]</scope>
    <source>
        <strain evidence="4">ATCC 6260 / CBS 566 / DSM 6381 / JCM 1539 / NBRC 10279 / NRRL Y-324</strain>
    </source>
</reference>
<dbReference type="AlphaFoldDB" id="A5DJP0"/>
<dbReference type="GO" id="GO:0005737">
    <property type="term" value="C:cytoplasm"/>
    <property type="evidence" value="ECO:0007669"/>
    <property type="project" value="TreeGrafter"/>
</dbReference>
<proteinExistence type="predicted"/>
<dbReference type="Gene3D" id="1.10.8.10">
    <property type="entry name" value="DNA helicase RuvA subunit, C-terminal domain"/>
    <property type="match status" value="1"/>
</dbReference>
<feature type="region of interest" description="Disordered" evidence="1">
    <location>
        <begin position="200"/>
        <end position="221"/>
    </location>
</feature>
<dbReference type="EMBL" id="CH408158">
    <property type="protein sequence ID" value="EDK39393.2"/>
    <property type="molecule type" value="Genomic_DNA"/>
</dbReference>
<feature type="region of interest" description="Disordered" evidence="1">
    <location>
        <begin position="337"/>
        <end position="418"/>
    </location>
</feature>
<organism evidence="3 4">
    <name type="scientific">Meyerozyma guilliermondii (strain ATCC 6260 / CBS 566 / DSM 6381 / JCM 1539 / NBRC 10279 / NRRL Y-324)</name>
    <name type="common">Yeast</name>
    <name type="synonym">Candida guilliermondii</name>
    <dbReference type="NCBI Taxonomy" id="294746"/>
    <lineage>
        <taxon>Eukaryota</taxon>
        <taxon>Fungi</taxon>
        <taxon>Dikarya</taxon>
        <taxon>Ascomycota</taxon>
        <taxon>Saccharomycotina</taxon>
        <taxon>Pichiomycetes</taxon>
        <taxon>Debaryomycetaceae</taxon>
        <taxon>Meyerozyma</taxon>
    </lineage>
</organism>
<dbReference type="GeneID" id="5126402"/>
<evidence type="ECO:0000313" key="4">
    <source>
        <dbReference type="Proteomes" id="UP000001997"/>
    </source>
</evidence>
<dbReference type="SUPFAM" id="SSF48452">
    <property type="entry name" value="TPR-like"/>
    <property type="match status" value="1"/>
</dbReference>
<feature type="compositionally biased region" description="Basic and acidic residues" evidence="1">
    <location>
        <begin position="133"/>
        <end position="144"/>
    </location>
</feature>
<dbReference type="Proteomes" id="UP000001997">
    <property type="component" value="Unassembled WGS sequence"/>
</dbReference>
<dbReference type="eggNOG" id="KOG0431">
    <property type="taxonomic scope" value="Eukaryota"/>
</dbReference>
<dbReference type="InterPro" id="IPR009060">
    <property type="entry name" value="UBA-like_sf"/>
</dbReference>
<feature type="compositionally biased region" description="Polar residues" evidence="1">
    <location>
        <begin position="404"/>
        <end position="418"/>
    </location>
</feature>
<dbReference type="OMA" id="GMHELVM"/>
<feature type="compositionally biased region" description="Polar residues" evidence="1">
    <location>
        <begin position="100"/>
        <end position="116"/>
    </location>
</feature>
<evidence type="ECO:0000313" key="3">
    <source>
        <dbReference type="EMBL" id="EDK39393.2"/>
    </source>
</evidence>
<feature type="region of interest" description="Disordered" evidence="1">
    <location>
        <begin position="1"/>
        <end position="161"/>
    </location>
</feature>
<feature type="compositionally biased region" description="Polar residues" evidence="1">
    <location>
        <begin position="587"/>
        <end position="599"/>
    </location>
</feature>
<gene>
    <name evidence="3" type="ORF">PGUG_03491</name>
</gene>
<dbReference type="InterPro" id="IPR019734">
    <property type="entry name" value="TPR_rpt"/>
</dbReference>
<feature type="compositionally biased region" description="Polar residues" evidence="1">
    <location>
        <begin position="200"/>
        <end position="216"/>
    </location>
</feature>
<dbReference type="PROSITE" id="PS50030">
    <property type="entry name" value="UBA"/>
    <property type="match status" value="1"/>
</dbReference>
<feature type="compositionally biased region" description="Polar residues" evidence="1">
    <location>
        <begin position="38"/>
        <end position="55"/>
    </location>
</feature>